<evidence type="ECO:0000313" key="2">
    <source>
        <dbReference type="EMBL" id="CUG90089.1"/>
    </source>
</evidence>
<feature type="transmembrane region" description="Helical" evidence="1">
    <location>
        <begin position="400"/>
        <end position="419"/>
    </location>
</feature>
<sequence>MTTSVSSSSTFTRTGGISLSPILSLHCNVWAPVPLATLLEVSSPQLPSAYVATPLPGNDWDASCPQLLVEGVSHTTTAFPVIAPPTYPIPAVRSATSVITGAVIAAGSLVGVGSQGGGVHGIQIAMLVIHVQTLCAANEGNVNHGEEASIATPDDLCCDLGTSPTQLSFDDYGGVYLGGVLGNTILVMGSTMMRFIAGKMLLRLPQLDEKDPNCVKRILRHMRSLAPPSGPVTLSWTAYMFLLCPTVSLCVALASDGTMPAYARWMGGLVLPLWLMPWAGAFFGLCWWGRRVEFAFYGEAQRKRKQQSSTRKAQKEARTTTTFFGNVHDWLLKETEELKPLRRHALQAAKQLRLFGSVFASYRAARHWAFNVEVFFAFVAGTIAGLFLLRASSALCSGSAWGWAVVAVGIAETTTAVALQAFSLRLELVCFVLVMLFTIVSEIVALVYPDESDAANALSTVAAVLQAFLMMYGALEHFHLRLRVRISLSGAFFSAGRGHALGEFHLEALPKLSPALTMTRHTQHQPLAFDGSDKTSRFRSREEALERLLKLICESQNVRPLTHE</sequence>
<feature type="transmembrane region" description="Helical" evidence="1">
    <location>
        <begin position="266"/>
        <end position="288"/>
    </location>
</feature>
<name>A0A0S4JLF7_BODSA</name>
<feature type="transmembrane region" description="Helical" evidence="1">
    <location>
        <begin position="175"/>
        <end position="197"/>
    </location>
</feature>
<dbReference type="AlphaFoldDB" id="A0A0S4JLF7"/>
<dbReference type="VEuPathDB" id="TriTrypDB:BSAL_24945"/>
<keyword evidence="1 2" id="KW-0812">Transmembrane</keyword>
<feature type="transmembrane region" description="Helical" evidence="1">
    <location>
        <begin position="454"/>
        <end position="475"/>
    </location>
</feature>
<evidence type="ECO:0000313" key="3">
    <source>
        <dbReference type="Proteomes" id="UP000051952"/>
    </source>
</evidence>
<accession>A0A0S4JLF7</accession>
<keyword evidence="1" id="KW-1133">Transmembrane helix</keyword>
<feature type="transmembrane region" description="Helical" evidence="1">
    <location>
        <begin position="426"/>
        <end position="448"/>
    </location>
</feature>
<organism evidence="2 3">
    <name type="scientific">Bodo saltans</name>
    <name type="common">Flagellated protozoan</name>
    <dbReference type="NCBI Taxonomy" id="75058"/>
    <lineage>
        <taxon>Eukaryota</taxon>
        <taxon>Discoba</taxon>
        <taxon>Euglenozoa</taxon>
        <taxon>Kinetoplastea</taxon>
        <taxon>Metakinetoplastina</taxon>
        <taxon>Eubodonida</taxon>
        <taxon>Bodonidae</taxon>
        <taxon>Bodo</taxon>
    </lineage>
</organism>
<reference evidence="3" key="1">
    <citation type="submission" date="2015-09" db="EMBL/GenBank/DDBJ databases">
        <authorList>
            <consortium name="Pathogen Informatics"/>
        </authorList>
    </citation>
    <scope>NUCLEOTIDE SEQUENCE [LARGE SCALE GENOMIC DNA]</scope>
    <source>
        <strain evidence="3">Lake Konstanz</strain>
    </source>
</reference>
<gene>
    <name evidence="2" type="ORF">BSAL_24945</name>
</gene>
<protein>
    <submittedName>
        <fullName evidence="2">Transmembrane protein, putative</fullName>
    </submittedName>
</protein>
<feature type="transmembrane region" description="Helical" evidence="1">
    <location>
        <begin position="368"/>
        <end position="388"/>
    </location>
</feature>
<proteinExistence type="predicted"/>
<dbReference type="EMBL" id="CYKH01001791">
    <property type="protein sequence ID" value="CUG90089.1"/>
    <property type="molecule type" value="Genomic_DNA"/>
</dbReference>
<keyword evidence="1" id="KW-0472">Membrane</keyword>
<keyword evidence="3" id="KW-1185">Reference proteome</keyword>
<feature type="transmembrane region" description="Helical" evidence="1">
    <location>
        <begin position="232"/>
        <end position="254"/>
    </location>
</feature>
<evidence type="ECO:0000256" key="1">
    <source>
        <dbReference type="SAM" id="Phobius"/>
    </source>
</evidence>
<dbReference type="Proteomes" id="UP000051952">
    <property type="component" value="Unassembled WGS sequence"/>
</dbReference>